<evidence type="ECO:0000313" key="3">
    <source>
        <dbReference type="EMBL" id="GGK95619.1"/>
    </source>
</evidence>
<feature type="signal peptide" evidence="2">
    <location>
        <begin position="1"/>
        <end position="24"/>
    </location>
</feature>
<reference evidence="3" key="1">
    <citation type="journal article" date="2014" name="Int. J. Syst. Evol. Microbiol.">
        <title>Complete genome sequence of Corynebacterium casei LMG S-19264T (=DSM 44701T), isolated from a smear-ripened cheese.</title>
        <authorList>
            <consortium name="US DOE Joint Genome Institute (JGI-PGF)"/>
            <person name="Walter F."/>
            <person name="Albersmeier A."/>
            <person name="Kalinowski J."/>
            <person name="Ruckert C."/>
        </authorList>
    </citation>
    <scope>NUCLEOTIDE SEQUENCE</scope>
    <source>
        <strain evidence="3">JCM 13064</strain>
    </source>
</reference>
<feature type="compositionally biased region" description="Basic residues" evidence="1">
    <location>
        <begin position="123"/>
        <end position="135"/>
    </location>
</feature>
<dbReference type="Proteomes" id="UP000645217">
    <property type="component" value="Unassembled WGS sequence"/>
</dbReference>
<organism evidence="3 4">
    <name type="scientific">Sphaerisporangium melleum</name>
    <dbReference type="NCBI Taxonomy" id="321316"/>
    <lineage>
        <taxon>Bacteria</taxon>
        <taxon>Bacillati</taxon>
        <taxon>Actinomycetota</taxon>
        <taxon>Actinomycetes</taxon>
        <taxon>Streptosporangiales</taxon>
        <taxon>Streptosporangiaceae</taxon>
        <taxon>Sphaerisporangium</taxon>
    </lineage>
</organism>
<keyword evidence="4" id="KW-1185">Reference proteome</keyword>
<gene>
    <name evidence="3" type="ORF">GCM10007964_42390</name>
</gene>
<evidence type="ECO:0000256" key="1">
    <source>
        <dbReference type="SAM" id="MobiDB-lite"/>
    </source>
</evidence>
<dbReference type="PROSITE" id="PS51257">
    <property type="entry name" value="PROKAR_LIPOPROTEIN"/>
    <property type="match status" value="1"/>
</dbReference>
<sequence length="135" mass="13967">MRQSTVAFSTMASAAAGCAATALHAPIATSAEPSASIRRTGFRATMGVPSLATDNDLSEFSTALESTVNTRGFGPGWNGRAGRDVSTAPRAARRPGHRDARAPRKRLSGGDARSVPGAGPERAHRKRRAGGARGR</sequence>
<comment type="caution">
    <text evidence="3">The sequence shown here is derived from an EMBL/GenBank/DDBJ whole genome shotgun (WGS) entry which is preliminary data.</text>
</comment>
<name>A0A917VL98_9ACTN</name>
<evidence type="ECO:0000313" key="4">
    <source>
        <dbReference type="Proteomes" id="UP000645217"/>
    </source>
</evidence>
<feature type="chain" id="PRO_5039599460" evidence="2">
    <location>
        <begin position="25"/>
        <end position="135"/>
    </location>
</feature>
<evidence type="ECO:0000256" key="2">
    <source>
        <dbReference type="SAM" id="SignalP"/>
    </source>
</evidence>
<dbReference type="AlphaFoldDB" id="A0A917VL98"/>
<feature type="region of interest" description="Disordered" evidence="1">
    <location>
        <begin position="67"/>
        <end position="135"/>
    </location>
</feature>
<reference evidence="3" key="2">
    <citation type="submission" date="2020-09" db="EMBL/GenBank/DDBJ databases">
        <authorList>
            <person name="Sun Q."/>
            <person name="Ohkuma M."/>
        </authorList>
    </citation>
    <scope>NUCLEOTIDE SEQUENCE</scope>
    <source>
        <strain evidence="3">JCM 13064</strain>
    </source>
</reference>
<proteinExistence type="predicted"/>
<keyword evidence="2" id="KW-0732">Signal</keyword>
<protein>
    <submittedName>
        <fullName evidence="3">Uncharacterized protein</fullName>
    </submittedName>
</protein>
<dbReference type="EMBL" id="BMNT01000023">
    <property type="protein sequence ID" value="GGK95619.1"/>
    <property type="molecule type" value="Genomic_DNA"/>
</dbReference>
<accession>A0A917VL98</accession>